<dbReference type="Gene3D" id="1.20.1250.20">
    <property type="entry name" value="MFS general substrate transporter like domains"/>
    <property type="match status" value="2"/>
</dbReference>
<evidence type="ECO:0000313" key="8">
    <source>
        <dbReference type="Proteomes" id="UP000552683"/>
    </source>
</evidence>
<keyword evidence="2" id="KW-0813">Transport</keyword>
<feature type="transmembrane region" description="Helical" evidence="6">
    <location>
        <begin position="336"/>
        <end position="355"/>
    </location>
</feature>
<feature type="transmembrane region" description="Helical" evidence="6">
    <location>
        <begin position="209"/>
        <end position="233"/>
    </location>
</feature>
<keyword evidence="5 6" id="KW-0472">Membrane</keyword>
<evidence type="ECO:0000256" key="5">
    <source>
        <dbReference type="ARBA" id="ARBA00023136"/>
    </source>
</evidence>
<evidence type="ECO:0000256" key="2">
    <source>
        <dbReference type="ARBA" id="ARBA00022448"/>
    </source>
</evidence>
<dbReference type="AlphaFoldDB" id="A0A842J703"/>
<gene>
    <name evidence="7" type="ORF">H7R39_00945</name>
</gene>
<dbReference type="PANTHER" id="PTHR12778:SF10">
    <property type="entry name" value="MAJOR FACILITATOR SUPERFAMILY DOMAIN-CONTAINING PROTEIN 3"/>
    <property type="match status" value="1"/>
</dbReference>
<evidence type="ECO:0000256" key="3">
    <source>
        <dbReference type="ARBA" id="ARBA00022692"/>
    </source>
</evidence>
<feature type="transmembrane region" description="Helical" evidence="6">
    <location>
        <begin position="7"/>
        <end position="30"/>
    </location>
</feature>
<feature type="transmembrane region" description="Helical" evidence="6">
    <location>
        <begin position="73"/>
        <end position="91"/>
    </location>
</feature>
<dbReference type="RefSeq" id="WP_185897570.1">
    <property type="nucleotide sequence ID" value="NZ_JACLZK010000001.1"/>
</dbReference>
<evidence type="ECO:0000256" key="6">
    <source>
        <dbReference type="SAM" id="Phobius"/>
    </source>
</evidence>
<dbReference type="GO" id="GO:0016020">
    <property type="term" value="C:membrane"/>
    <property type="evidence" value="ECO:0007669"/>
    <property type="project" value="UniProtKB-SubCell"/>
</dbReference>
<keyword evidence="4 6" id="KW-1133">Transmembrane helix</keyword>
<feature type="transmembrane region" description="Helical" evidence="6">
    <location>
        <begin position="42"/>
        <end position="61"/>
    </location>
</feature>
<dbReference type="GO" id="GO:0022857">
    <property type="term" value="F:transmembrane transporter activity"/>
    <property type="evidence" value="ECO:0007669"/>
    <property type="project" value="InterPro"/>
</dbReference>
<dbReference type="SUPFAM" id="SSF103473">
    <property type="entry name" value="MFS general substrate transporter"/>
    <property type="match status" value="1"/>
</dbReference>
<sequence>MLYRSLTVLSLCIAQFICIGFFGEGLVSILRQDGFSLERVGALRGLGLFAVLAFLWSPFIDATALKIGGYKKIILAFQCLTLAILYAVSLLNPRDDLPAVIALAVLLAFISATWTMTSNAFFIKISNSSNLSFTNALKLSGGLIGHVSGNGLTLVIYAKFGWSEANLFLTSLIAVSLLSLAFFKEPERVNAGEGLDFRAMFGFFKGKKAWLSVLFVQSIGICAAFGLLSPMLVDIGWKLEDIGEVLHIYGTIFGFAGALAAGFAVKKLGAKRAFLYAVAMQTLGILAIWLPIGGWTDRASVLFASSAAYAVYMAQATIISTMMMQRASGRRPASEYAVQSSLNMTFQIFSFYLGTLLAGTLGYGAVVLGAAAFCVLSLVYFIKIYKFI</sequence>
<accession>A0A842J703</accession>
<feature type="transmembrane region" description="Helical" evidence="6">
    <location>
        <begin position="301"/>
        <end position="324"/>
    </location>
</feature>
<keyword evidence="3 6" id="KW-0812">Transmembrane</keyword>
<evidence type="ECO:0000313" key="7">
    <source>
        <dbReference type="EMBL" id="MBC2881859.1"/>
    </source>
</evidence>
<organism evidence="7 8">
    <name type="scientific">Campylobacter massiliensis</name>
    <dbReference type="NCBI Taxonomy" id="2762557"/>
    <lineage>
        <taxon>Bacteria</taxon>
        <taxon>Pseudomonadati</taxon>
        <taxon>Campylobacterota</taxon>
        <taxon>Epsilonproteobacteria</taxon>
        <taxon>Campylobacterales</taxon>
        <taxon>Campylobacteraceae</taxon>
        <taxon>Campylobacter</taxon>
    </lineage>
</organism>
<feature type="transmembrane region" description="Helical" evidence="6">
    <location>
        <begin position="143"/>
        <end position="160"/>
    </location>
</feature>
<feature type="transmembrane region" description="Helical" evidence="6">
    <location>
        <begin position="361"/>
        <end position="382"/>
    </location>
</feature>
<feature type="transmembrane region" description="Helical" evidence="6">
    <location>
        <begin position="245"/>
        <end position="265"/>
    </location>
</feature>
<reference evidence="7 8" key="1">
    <citation type="submission" date="2020-08" db="EMBL/GenBank/DDBJ databases">
        <title>Complete genome and description of Campylobacter massiliensis Marseille-Q3452 sp. nov.</title>
        <authorList>
            <person name="Antezack A."/>
        </authorList>
    </citation>
    <scope>NUCLEOTIDE SEQUENCE [LARGE SCALE GENOMIC DNA]</scope>
    <source>
        <strain evidence="7 8">Marseille-Q3452</strain>
    </source>
</reference>
<name>A0A842J703_9BACT</name>
<feature type="transmembrane region" description="Helical" evidence="6">
    <location>
        <begin position="166"/>
        <end position="183"/>
    </location>
</feature>
<dbReference type="InterPro" id="IPR011701">
    <property type="entry name" value="MFS"/>
</dbReference>
<evidence type="ECO:0000256" key="1">
    <source>
        <dbReference type="ARBA" id="ARBA00004141"/>
    </source>
</evidence>
<comment type="caution">
    <text evidence="7">The sequence shown here is derived from an EMBL/GenBank/DDBJ whole genome shotgun (WGS) entry which is preliminary data.</text>
</comment>
<dbReference type="Pfam" id="PF07690">
    <property type="entry name" value="MFS_1"/>
    <property type="match status" value="1"/>
</dbReference>
<protein>
    <submittedName>
        <fullName evidence="7">MFS transporter</fullName>
    </submittedName>
</protein>
<proteinExistence type="predicted"/>
<dbReference type="Proteomes" id="UP000552683">
    <property type="component" value="Unassembled WGS sequence"/>
</dbReference>
<feature type="transmembrane region" description="Helical" evidence="6">
    <location>
        <begin position="274"/>
        <end position="295"/>
    </location>
</feature>
<comment type="subcellular location">
    <subcellularLocation>
        <location evidence="1">Membrane</location>
        <topology evidence="1">Multi-pass membrane protein</topology>
    </subcellularLocation>
</comment>
<evidence type="ECO:0000256" key="4">
    <source>
        <dbReference type="ARBA" id="ARBA00022989"/>
    </source>
</evidence>
<keyword evidence="8" id="KW-1185">Reference proteome</keyword>
<dbReference type="InterPro" id="IPR004752">
    <property type="entry name" value="AmpG_permease/AT-1"/>
</dbReference>
<dbReference type="InterPro" id="IPR036259">
    <property type="entry name" value="MFS_trans_sf"/>
</dbReference>
<dbReference type="EMBL" id="JACLZK010000001">
    <property type="protein sequence ID" value="MBC2881859.1"/>
    <property type="molecule type" value="Genomic_DNA"/>
</dbReference>
<dbReference type="PANTHER" id="PTHR12778">
    <property type="entry name" value="SOLUTE CARRIER FAMILY 33 ACETYL-COA TRANSPORTER -RELATED"/>
    <property type="match status" value="1"/>
</dbReference>
<feature type="transmembrane region" description="Helical" evidence="6">
    <location>
        <begin position="97"/>
        <end position="122"/>
    </location>
</feature>